<dbReference type="AlphaFoldDB" id="A0A016VMB1"/>
<reference evidence="7" key="1">
    <citation type="journal article" date="2015" name="Nat. Genet.">
        <title>The genome and transcriptome of the zoonotic hookworm Ancylostoma ceylanicum identify infection-specific gene families.</title>
        <authorList>
            <person name="Schwarz E.M."/>
            <person name="Hu Y."/>
            <person name="Antoshechkin I."/>
            <person name="Miller M.M."/>
            <person name="Sternberg P.W."/>
            <person name="Aroian R.V."/>
        </authorList>
    </citation>
    <scope>NUCLEOTIDE SEQUENCE</scope>
    <source>
        <strain evidence="7">HY135</strain>
    </source>
</reference>
<proteinExistence type="predicted"/>
<comment type="subcellular location">
    <subcellularLocation>
        <location evidence="1">Membrane</location>
    </subcellularLocation>
</comment>
<dbReference type="InterPro" id="IPR019424">
    <property type="entry name" value="7TM_GPCR_Srsx"/>
</dbReference>
<dbReference type="Proteomes" id="UP000024635">
    <property type="component" value="Unassembled WGS sequence"/>
</dbReference>
<evidence type="ECO:0000256" key="1">
    <source>
        <dbReference type="ARBA" id="ARBA00004370"/>
    </source>
</evidence>
<sequence>MWVLLADLAPTIIPIVILYFEVLGIFGNVNLILATVRKEHLRTKHGVLLALTSFYQLMCLLGELVNVGFALRGQEIKRNICFVFMSPYLIFSVNRLEQVHVQRRVLRLISSIGRVKTCSPDDAAVVGSQHSLERIPPCSKKQIL</sequence>
<dbReference type="Pfam" id="PF10320">
    <property type="entry name" value="7TM_GPCR_Srsx"/>
    <property type="match status" value="1"/>
</dbReference>
<evidence type="ECO:0000313" key="6">
    <source>
        <dbReference type="EMBL" id="EYC28446.1"/>
    </source>
</evidence>
<dbReference type="SUPFAM" id="SSF81321">
    <property type="entry name" value="Family A G protein-coupled receptor-like"/>
    <property type="match status" value="1"/>
</dbReference>
<evidence type="ECO:0000256" key="4">
    <source>
        <dbReference type="ARBA" id="ARBA00023136"/>
    </source>
</evidence>
<dbReference type="OrthoDB" id="5836449at2759"/>
<feature type="transmembrane region" description="Helical" evidence="5">
    <location>
        <begin position="12"/>
        <end position="34"/>
    </location>
</feature>
<keyword evidence="4 5" id="KW-0472">Membrane</keyword>
<comment type="caution">
    <text evidence="6">The sequence shown here is derived from an EMBL/GenBank/DDBJ whole genome shotgun (WGS) entry which is preliminary data.</text>
</comment>
<evidence type="ECO:0000256" key="2">
    <source>
        <dbReference type="ARBA" id="ARBA00022692"/>
    </source>
</evidence>
<name>A0A016VMB1_9BILA</name>
<keyword evidence="3 5" id="KW-1133">Transmembrane helix</keyword>
<dbReference type="GO" id="GO:0004930">
    <property type="term" value="F:G protein-coupled receptor activity"/>
    <property type="evidence" value="ECO:0007669"/>
    <property type="project" value="InterPro"/>
</dbReference>
<dbReference type="PANTHER" id="PTHR23360:SF37">
    <property type="entry name" value="G-PROTEIN COUPLED RECEPTORS FAMILY 1 PROFILE DOMAIN-CONTAINING PROTEIN"/>
    <property type="match status" value="1"/>
</dbReference>
<feature type="transmembrane region" description="Helical" evidence="5">
    <location>
        <begin position="46"/>
        <end position="70"/>
    </location>
</feature>
<dbReference type="PANTHER" id="PTHR23360">
    <property type="entry name" value="G-PROTEIN COUPLED RECEPTORS FAMILY 1 PROFILE DOMAIN-CONTAINING PROTEIN-RELATED"/>
    <property type="match status" value="1"/>
</dbReference>
<keyword evidence="7" id="KW-1185">Reference proteome</keyword>
<dbReference type="InterPro" id="IPR047130">
    <property type="entry name" value="7TM_GPCR_Srsx_nematod"/>
</dbReference>
<keyword evidence="2 5" id="KW-0812">Transmembrane</keyword>
<organism evidence="6 7">
    <name type="scientific">Ancylostoma ceylanicum</name>
    <dbReference type="NCBI Taxonomy" id="53326"/>
    <lineage>
        <taxon>Eukaryota</taxon>
        <taxon>Metazoa</taxon>
        <taxon>Ecdysozoa</taxon>
        <taxon>Nematoda</taxon>
        <taxon>Chromadorea</taxon>
        <taxon>Rhabditida</taxon>
        <taxon>Rhabditina</taxon>
        <taxon>Rhabditomorpha</taxon>
        <taxon>Strongyloidea</taxon>
        <taxon>Ancylostomatidae</taxon>
        <taxon>Ancylostomatinae</taxon>
        <taxon>Ancylostoma</taxon>
    </lineage>
</organism>
<gene>
    <name evidence="6" type="primary">Acey_s0007.g3227</name>
    <name evidence="6" type="ORF">Y032_0007g3227</name>
</gene>
<accession>A0A016VMB1</accession>
<evidence type="ECO:0000256" key="5">
    <source>
        <dbReference type="SAM" id="Phobius"/>
    </source>
</evidence>
<protein>
    <recommendedName>
        <fullName evidence="8">G-protein coupled receptors family 1 profile domain-containing protein</fullName>
    </recommendedName>
</protein>
<dbReference type="InterPro" id="IPR000276">
    <property type="entry name" value="GPCR_Rhodpsn"/>
</dbReference>
<dbReference type="SMART" id="SM01381">
    <property type="entry name" value="7TM_GPCR_Srsx"/>
    <property type="match status" value="1"/>
</dbReference>
<evidence type="ECO:0000256" key="3">
    <source>
        <dbReference type="ARBA" id="ARBA00022989"/>
    </source>
</evidence>
<evidence type="ECO:0000313" key="7">
    <source>
        <dbReference type="Proteomes" id="UP000024635"/>
    </source>
</evidence>
<dbReference type="GO" id="GO:0016020">
    <property type="term" value="C:membrane"/>
    <property type="evidence" value="ECO:0007669"/>
    <property type="project" value="UniProtKB-SubCell"/>
</dbReference>
<evidence type="ECO:0008006" key="8">
    <source>
        <dbReference type="Google" id="ProtNLM"/>
    </source>
</evidence>
<dbReference type="EMBL" id="JARK01001343">
    <property type="protein sequence ID" value="EYC28446.1"/>
    <property type="molecule type" value="Genomic_DNA"/>
</dbReference>